<comment type="caution">
    <text evidence="2">The sequence shown here is derived from an EMBL/GenBank/DDBJ whole genome shotgun (WGS) entry which is preliminary data.</text>
</comment>
<dbReference type="EMBL" id="BARV01010167">
    <property type="protein sequence ID" value="GAI08871.1"/>
    <property type="molecule type" value="Genomic_DNA"/>
</dbReference>
<dbReference type="PANTHER" id="PTHR30399:SF1">
    <property type="entry name" value="UTP PYROPHOSPHATASE"/>
    <property type="match status" value="1"/>
</dbReference>
<accession>X1LSS7</accession>
<evidence type="ECO:0000259" key="1">
    <source>
        <dbReference type="Pfam" id="PF01863"/>
    </source>
</evidence>
<dbReference type="AlphaFoldDB" id="X1LSS7"/>
<dbReference type="CDD" id="cd07344">
    <property type="entry name" value="M48_yhfN_like"/>
    <property type="match status" value="1"/>
</dbReference>
<feature type="domain" description="YgjP-like metallopeptidase" evidence="1">
    <location>
        <begin position="38"/>
        <end position="154"/>
    </location>
</feature>
<dbReference type="Gene3D" id="3.30.2010.10">
    <property type="entry name" value="Metalloproteases ('zincins'), catalytic domain"/>
    <property type="match status" value="1"/>
</dbReference>
<sequence length="160" mass="19112">MDELAKNSDRIIINPNDLELLKKQGLPIKVIPPQTINELFEKRKEIIRDVLIKWYIARASKIVRQRVNRYCKLMDLFPKEVIIKDQKKRWASCSKDGTLRFNWRISMAPISIVDYIVVHELCHLKIKNHSTDFWKLVSIALPDYQKRRDWLKNNIGIFRL</sequence>
<proteinExistence type="predicted"/>
<evidence type="ECO:0000313" key="2">
    <source>
        <dbReference type="EMBL" id="GAI08871.1"/>
    </source>
</evidence>
<reference evidence="2" key="1">
    <citation type="journal article" date="2014" name="Front. Microbiol.">
        <title>High frequency of phylogenetically diverse reductive dehalogenase-homologous genes in deep subseafloor sedimentary metagenomes.</title>
        <authorList>
            <person name="Kawai M."/>
            <person name="Futagami T."/>
            <person name="Toyoda A."/>
            <person name="Takaki Y."/>
            <person name="Nishi S."/>
            <person name="Hori S."/>
            <person name="Arai W."/>
            <person name="Tsubouchi T."/>
            <person name="Morono Y."/>
            <person name="Uchiyama I."/>
            <person name="Ito T."/>
            <person name="Fujiyama A."/>
            <person name="Inagaki F."/>
            <person name="Takami H."/>
        </authorList>
    </citation>
    <scope>NUCLEOTIDE SEQUENCE</scope>
    <source>
        <strain evidence="2">Expedition CK06-06</strain>
    </source>
</reference>
<dbReference type="InterPro" id="IPR002725">
    <property type="entry name" value="YgjP-like_metallopeptidase"/>
</dbReference>
<gene>
    <name evidence="2" type="ORF">S06H3_19786</name>
</gene>
<name>X1LSS7_9ZZZZ</name>
<protein>
    <recommendedName>
        <fullName evidence="1">YgjP-like metallopeptidase domain-containing protein</fullName>
    </recommendedName>
</protein>
<dbReference type="PANTHER" id="PTHR30399">
    <property type="entry name" value="UNCHARACTERIZED PROTEIN YGJP"/>
    <property type="match status" value="1"/>
</dbReference>
<dbReference type="Pfam" id="PF01863">
    <property type="entry name" value="YgjP-like"/>
    <property type="match status" value="1"/>
</dbReference>
<organism evidence="2">
    <name type="scientific">marine sediment metagenome</name>
    <dbReference type="NCBI Taxonomy" id="412755"/>
    <lineage>
        <taxon>unclassified sequences</taxon>
        <taxon>metagenomes</taxon>
        <taxon>ecological metagenomes</taxon>
    </lineage>
</organism>
<dbReference type="InterPro" id="IPR053136">
    <property type="entry name" value="UTP_pyrophosphatase-like"/>
</dbReference>